<protein>
    <submittedName>
        <fullName evidence="1">Uncharacterized protein</fullName>
    </submittedName>
</protein>
<dbReference type="EMBL" id="FMAO01000019">
    <property type="protein sequence ID" value="SCC12624.1"/>
    <property type="molecule type" value="Genomic_DNA"/>
</dbReference>
<evidence type="ECO:0000313" key="1">
    <source>
        <dbReference type="EMBL" id="SCC12624.1"/>
    </source>
</evidence>
<dbReference type="AlphaFoldDB" id="A0A1C4C0V5"/>
<evidence type="ECO:0000313" key="2">
    <source>
        <dbReference type="Proteomes" id="UP000199268"/>
    </source>
</evidence>
<proteinExistence type="predicted"/>
<dbReference type="RefSeq" id="WP_159426666.1">
    <property type="nucleotide sequence ID" value="NZ_BJEE01000001.1"/>
</dbReference>
<dbReference type="STRING" id="1505725.GA0061074_1197"/>
<organism evidence="1 2">
    <name type="scientific">Weissella bombi</name>
    <dbReference type="NCBI Taxonomy" id="1505725"/>
    <lineage>
        <taxon>Bacteria</taxon>
        <taxon>Bacillati</taxon>
        <taxon>Bacillota</taxon>
        <taxon>Bacilli</taxon>
        <taxon>Lactobacillales</taxon>
        <taxon>Lactobacillaceae</taxon>
        <taxon>Weissella</taxon>
    </lineage>
</organism>
<sequence>MEYQDLVEAQMLFGKLSLDMILAISKDRSLKAVDNKFNFFEGEPKDAWKITIEKVDRK</sequence>
<keyword evidence="2" id="KW-1185">Reference proteome</keyword>
<accession>A0A1C4C0V5</accession>
<name>A0A1C4C0V5_9LACO</name>
<gene>
    <name evidence="1" type="ORF">GA0061074_1197</name>
</gene>
<dbReference type="Proteomes" id="UP000199268">
    <property type="component" value="Unassembled WGS sequence"/>
</dbReference>
<reference evidence="2" key="1">
    <citation type="submission" date="2016-08" db="EMBL/GenBank/DDBJ databases">
        <authorList>
            <person name="Varghese N."/>
            <person name="Submissions Spin"/>
        </authorList>
    </citation>
    <scope>NUCLEOTIDE SEQUENCE [LARGE SCALE GENOMIC DNA]</scope>
    <source>
        <strain evidence="2">R-53094</strain>
    </source>
</reference>